<dbReference type="InterPro" id="IPR029064">
    <property type="entry name" value="Ribosomal_eL30-like_sf"/>
</dbReference>
<dbReference type="EMBL" id="AZDI01000001">
    <property type="protein sequence ID" value="KRK46680.1"/>
    <property type="molecule type" value="Genomic_DNA"/>
</dbReference>
<dbReference type="InterPro" id="IPR004038">
    <property type="entry name" value="Ribosomal_eL8/eL30/eS12/Gad45"/>
</dbReference>
<reference evidence="2 3" key="1">
    <citation type="journal article" date="2015" name="Genome Announc.">
        <title>Expanding the biotechnology potential of lactobacilli through comparative genomics of 213 strains and associated genera.</title>
        <authorList>
            <person name="Sun Z."/>
            <person name="Harris H.M."/>
            <person name="McCann A."/>
            <person name="Guo C."/>
            <person name="Argimon S."/>
            <person name="Zhang W."/>
            <person name="Yang X."/>
            <person name="Jeffery I.B."/>
            <person name="Cooney J.C."/>
            <person name="Kagawa T.F."/>
            <person name="Liu W."/>
            <person name="Song Y."/>
            <person name="Salvetti E."/>
            <person name="Wrobel A."/>
            <person name="Rasinkangas P."/>
            <person name="Parkhill J."/>
            <person name="Rea M.C."/>
            <person name="O'Sullivan O."/>
            <person name="Ritari J."/>
            <person name="Douillard F.P."/>
            <person name="Paul Ross R."/>
            <person name="Yang R."/>
            <person name="Briner A.E."/>
            <person name="Felis G.E."/>
            <person name="de Vos W.M."/>
            <person name="Barrangou R."/>
            <person name="Klaenhammer T.R."/>
            <person name="Caufield P.W."/>
            <person name="Cui Y."/>
            <person name="Zhang H."/>
            <person name="O'Toole P.W."/>
        </authorList>
    </citation>
    <scope>NUCLEOTIDE SEQUENCE [LARGE SCALE GENOMIC DNA]</scope>
    <source>
        <strain evidence="2 3">DSM 15638</strain>
    </source>
</reference>
<accession>A0A0R1HKE4</accession>
<dbReference type="Pfam" id="PF01248">
    <property type="entry name" value="Ribosomal_L7Ae"/>
    <property type="match status" value="1"/>
</dbReference>
<comment type="caution">
    <text evidence="2">The sequence shown here is derived from an EMBL/GenBank/DDBJ whole genome shotgun (WGS) entry which is preliminary data.</text>
</comment>
<feature type="domain" description="Ribosomal protein eL8/eL30/eS12/Gadd45" evidence="1">
    <location>
        <begin position="7"/>
        <end position="93"/>
    </location>
</feature>
<evidence type="ECO:0000313" key="3">
    <source>
        <dbReference type="Proteomes" id="UP000051450"/>
    </source>
</evidence>
<organism evidence="2 3">
    <name type="scientific">Dellaglioa algida DSM 15638</name>
    <dbReference type="NCBI Taxonomy" id="1423719"/>
    <lineage>
        <taxon>Bacteria</taxon>
        <taxon>Bacillati</taxon>
        <taxon>Bacillota</taxon>
        <taxon>Bacilli</taxon>
        <taxon>Lactobacillales</taxon>
        <taxon>Lactobacillaceae</taxon>
        <taxon>Dellaglioa</taxon>
    </lineage>
</organism>
<dbReference type="Proteomes" id="UP000051450">
    <property type="component" value="Unassembled WGS sequence"/>
</dbReference>
<dbReference type="PATRIC" id="fig|1423719.4.peg.307"/>
<gene>
    <name evidence="2" type="ORF">FC66_GL000304</name>
</gene>
<evidence type="ECO:0000259" key="1">
    <source>
        <dbReference type="Pfam" id="PF01248"/>
    </source>
</evidence>
<name>A0A0R1HKE4_9LACO</name>
<dbReference type="AlphaFoldDB" id="A0A0R1HKE4"/>
<dbReference type="STRING" id="1423719.FC66_GL000304"/>
<keyword evidence="3" id="KW-1185">Reference proteome</keyword>
<evidence type="ECO:0000313" key="2">
    <source>
        <dbReference type="EMBL" id="KRK46680.1"/>
    </source>
</evidence>
<dbReference type="Gene3D" id="3.30.1330.30">
    <property type="match status" value="1"/>
</dbReference>
<sequence>MENSQKFLQMLGLTRRAGMLVTGEGLVLNAVRKNKAKLVILSEDCGQATLKKVTDKCNSYNVKLYVGFSKAILSEAVGQQRTVYAITDKGFSRRMCDLMDI</sequence>
<dbReference type="RefSeq" id="WP_057973619.1">
    <property type="nucleotide sequence ID" value="NZ_AZDI01000001.1"/>
</dbReference>
<dbReference type="OrthoDB" id="9794863at2"/>
<dbReference type="SUPFAM" id="SSF55315">
    <property type="entry name" value="L30e-like"/>
    <property type="match status" value="1"/>
</dbReference>
<protein>
    <recommendedName>
        <fullName evidence="1">Ribosomal protein eL8/eL30/eS12/Gadd45 domain-containing protein</fullName>
    </recommendedName>
</protein>
<proteinExistence type="predicted"/>